<dbReference type="Gene3D" id="3.20.20.140">
    <property type="entry name" value="Metal-dependent hydrolases"/>
    <property type="match status" value="1"/>
</dbReference>
<proteinExistence type="predicted"/>
<evidence type="ECO:0000313" key="1">
    <source>
        <dbReference type="EMBL" id="GAF68256.1"/>
    </source>
</evidence>
<comment type="caution">
    <text evidence="1">The sequence shown here is derived from an EMBL/GenBank/DDBJ whole genome shotgun (WGS) entry which is preliminary data.</text>
</comment>
<organism evidence="1">
    <name type="scientific">marine sediment metagenome</name>
    <dbReference type="NCBI Taxonomy" id="412755"/>
    <lineage>
        <taxon>unclassified sequences</taxon>
        <taxon>metagenomes</taxon>
        <taxon>ecological metagenomes</taxon>
    </lineage>
</organism>
<dbReference type="EMBL" id="BARS01003766">
    <property type="protein sequence ID" value="GAF68256.1"/>
    <property type="molecule type" value="Genomic_DNA"/>
</dbReference>
<dbReference type="AlphaFoldDB" id="X0RZ20"/>
<accession>X0RZ20</accession>
<dbReference type="SUPFAM" id="SSF51556">
    <property type="entry name" value="Metallo-dependent hydrolases"/>
    <property type="match status" value="1"/>
</dbReference>
<sequence>MLKAAWVVPVTSPPIRGGYIEIAGGRIVGVGSSSVLPPTAARLTDLGDALLMPGLVNPHTHLELGCYAQCLNPGPFWKWIKKLVRLRSQPGQLRREQQAISDGVCQSLRAGVTCIGDISRRNTAWSVLKPLPIR</sequence>
<feature type="non-terminal residue" evidence="1">
    <location>
        <position position="134"/>
    </location>
</feature>
<gene>
    <name evidence="1" type="ORF">S01H1_07300</name>
</gene>
<name>X0RZ20_9ZZZZ</name>
<reference evidence="1" key="1">
    <citation type="journal article" date="2014" name="Front. Microbiol.">
        <title>High frequency of phylogenetically diverse reductive dehalogenase-homologous genes in deep subseafloor sedimentary metagenomes.</title>
        <authorList>
            <person name="Kawai M."/>
            <person name="Futagami T."/>
            <person name="Toyoda A."/>
            <person name="Takaki Y."/>
            <person name="Nishi S."/>
            <person name="Hori S."/>
            <person name="Arai W."/>
            <person name="Tsubouchi T."/>
            <person name="Morono Y."/>
            <person name="Uchiyama I."/>
            <person name="Ito T."/>
            <person name="Fujiyama A."/>
            <person name="Inagaki F."/>
            <person name="Takami H."/>
        </authorList>
    </citation>
    <scope>NUCLEOTIDE SEQUENCE</scope>
    <source>
        <strain evidence="1">Expedition CK06-06</strain>
    </source>
</reference>
<protein>
    <submittedName>
        <fullName evidence="1">Uncharacterized protein</fullName>
    </submittedName>
</protein>
<dbReference type="SUPFAM" id="SSF51338">
    <property type="entry name" value="Composite domain of metallo-dependent hydrolases"/>
    <property type="match status" value="1"/>
</dbReference>
<dbReference type="InterPro" id="IPR011059">
    <property type="entry name" value="Metal-dep_hydrolase_composite"/>
</dbReference>
<dbReference type="Gene3D" id="2.30.40.10">
    <property type="entry name" value="Urease, subunit C, domain 1"/>
    <property type="match status" value="1"/>
</dbReference>
<dbReference type="GO" id="GO:0016810">
    <property type="term" value="F:hydrolase activity, acting on carbon-nitrogen (but not peptide) bonds"/>
    <property type="evidence" value="ECO:0007669"/>
    <property type="project" value="InterPro"/>
</dbReference>
<dbReference type="InterPro" id="IPR032466">
    <property type="entry name" value="Metal_Hydrolase"/>
</dbReference>